<accession>A0A0J0XTM7</accession>
<protein>
    <submittedName>
        <fullName evidence="2">Uncharacterized protein</fullName>
    </submittedName>
</protein>
<sequence length="77" mass="8758">MCALVRIVYSLRCIVGSGLCACDVCNVRPYEAVRMDLRYLTPDSLMRYRDGLYVVQRYVTRARLIVHSISDGLAKAE</sequence>
<proteinExistence type="predicted"/>
<evidence type="ECO:0000313" key="3">
    <source>
        <dbReference type="Proteomes" id="UP000053611"/>
    </source>
</evidence>
<feature type="chain" id="PRO_5005246357" evidence="1">
    <location>
        <begin position="21"/>
        <end position="77"/>
    </location>
</feature>
<evidence type="ECO:0000313" key="2">
    <source>
        <dbReference type="EMBL" id="KLT44436.1"/>
    </source>
</evidence>
<evidence type="ECO:0000256" key="1">
    <source>
        <dbReference type="SAM" id="SignalP"/>
    </source>
</evidence>
<feature type="signal peptide" evidence="1">
    <location>
        <begin position="1"/>
        <end position="20"/>
    </location>
</feature>
<keyword evidence="3" id="KW-1185">Reference proteome</keyword>
<organism evidence="2 3">
    <name type="scientific">Cutaneotrichosporon oleaginosum</name>
    <dbReference type="NCBI Taxonomy" id="879819"/>
    <lineage>
        <taxon>Eukaryota</taxon>
        <taxon>Fungi</taxon>
        <taxon>Dikarya</taxon>
        <taxon>Basidiomycota</taxon>
        <taxon>Agaricomycotina</taxon>
        <taxon>Tremellomycetes</taxon>
        <taxon>Trichosporonales</taxon>
        <taxon>Trichosporonaceae</taxon>
        <taxon>Cutaneotrichosporon</taxon>
    </lineage>
</organism>
<dbReference type="Proteomes" id="UP000053611">
    <property type="component" value="Unassembled WGS sequence"/>
</dbReference>
<dbReference type="RefSeq" id="XP_018280927.1">
    <property type="nucleotide sequence ID" value="XM_018419765.1"/>
</dbReference>
<dbReference type="AlphaFoldDB" id="A0A0J0XTM7"/>
<keyword evidence="1" id="KW-0732">Signal</keyword>
<reference evidence="2 3" key="1">
    <citation type="submission" date="2015-03" db="EMBL/GenBank/DDBJ databases">
        <title>Genomics and transcriptomics of the oil-accumulating basidiomycete yeast T. oleaginosus allow insights into substrate utilization and the diverse evolutionary trajectories of mating systems in fungi.</title>
        <authorList>
            <consortium name="DOE Joint Genome Institute"/>
            <person name="Kourist R."/>
            <person name="Kracht O."/>
            <person name="Bracharz F."/>
            <person name="Lipzen A."/>
            <person name="Nolan M."/>
            <person name="Ohm R."/>
            <person name="Grigoriev I."/>
            <person name="Sun S."/>
            <person name="Heitman J."/>
            <person name="Bruck T."/>
            <person name="Nowrousian M."/>
        </authorList>
    </citation>
    <scope>NUCLEOTIDE SEQUENCE [LARGE SCALE GENOMIC DNA]</scope>
    <source>
        <strain evidence="2 3">IBC0246</strain>
    </source>
</reference>
<gene>
    <name evidence="2" type="ORF">CC85DRAFT_18047</name>
</gene>
<name>A0A0J0XTM7_9TREE</name>
<dbReference type="GeneID" id="28980368"/>
<dbReference type="EMBL" id="KQ087187">
    <property type="protein sequence ID" value="KLT44436.1"/>
    <property type="molecule type" value="Genomic_DNA"/>
</dbReference>